<dbReference type="SUPFAM" id="SSF56801">
    <property type="entry name" value="Acetyl-CoA synthetase-like"/>
    <property type="match status" value="1"/>
</dbReference>
<evidence type="ECO:0000256" key="3">
    <source>
        <dbReference type="ARBA" id="ARBA00022741"/>
    </source>
</evidence>
<dbReference type="AlphaFoldDB" id="A0A399IKP4"/>
<dbReference type="GO" id="GO:0030729">
    <property type="term" value="F:acetoacetate-CoA ligase activity"/>
    <property type="evidence" value="ECO:0007669"/>
    <property type="project" value="UniProtKB-EC"/>
</dbReference>
<dbReference type="InterPro" id="IPR042099">
    <property type="entry name" value="ANL_N_sf"/>
</dbReference>
<dbReference type="Proteomes" id="UP000265930">
    <property type="component" value="Unassembled WGS sequence"/>
</dbReference>
<sequence>MKKLLWKPSEEYIKTTNIYSFMNYINEKFNLKLSDYSSIYKWSIDYPDSFWGELWNYLDIKSSQPYDVPVDDISKFPGAQWFVGAKLNYAENMLKFSSSSSPAIIFRGENQIREEISHRMLYEQVVRLAKALRDDGIKAGDTIAAYMPNMPNTVIAMLASAAIGAIWCSCATDIGPNAALDRLSQVKPTVLFTADGYFYKGKRFNVLDNASQIVKGINSIKKVIISHYAGESLNTAEIPNSVSWINYLSNEIPKNFEFEQLPSEHPLVVMFSSGTTGKPKCMVQSAAGLLINQLKELVLQNDVKPSDRMLYITTCSWMMWNWQAAALGTGSCIVLYDGNPSYPDVSSIWRILEEEKVTIFGLSASYVHSLMKEQFYPKNVVSLSNLRAISQTGSALSEEGFEYIYREIKEQLHFNSIAGGTDINGCFSTGNPISPVYLGELQGPGLGMKINSFNEKGEPVRDELGELVCEMPAPSMPIRFWNDPDNNRYMDAYFRTYPGVWHHGDYVKIHSDTGGISYYGRSDSTLKPSGVRIGTAEIYNQVEKLPQIKESLAIGQNYNGDERIILFVQTQDGIELDENLKKDIKKILKENASPRHVPSIIMQVQDIPRTFNGKKVESAVTNIINGRNVTNRDALENPESLDYFEQVLPLLSE</sequence>
<dbReference type="NCBIfam" id="TIGR01217">
    <property type="entry name" value="ac_ac_CoA_syn"/>
    <property type="match status" value="1"/>
</dbReference>
<dbReference type="EC" id="6.2.1.16" evidence="7"/>
<dbReference type="PANTHER" id="PTHR42921:SF1">
    <property type="entry name" value="ACETOACETYL-COA SYNTHETASE"/>
    <property type="match status" value="1"/>
</dbReference>
<dbReference type="RefSeq" id="WP_119367454.1">
    <property type="nucleotide sequence ID" value="NZ_QXDJ01000004.1"/>
</dbReference>
<comment type="caution">
    <text evidence="7">The sequence shown here is derived from an EMBL/GenBank/DDBJ whole genome shotgun (WGS) entry which is preliminary data.</text>
</comment>
<feature type="domain" description="AMP-dependent synthetase/ligase" evidence="5">
    <location>
        <begin position="102"/>
        <end position="468"/>
    </location>
</feature>
<dbReference type="Gene3D" id="3.30.300.30">
    <property type="match status" value="1"/>
</dbReference>
<dbReference type="Gene3D" id="3.40.50.12780">
    <property type="entry name" value="N-terminal domain of ligase-like"/>
    <property type="match status" value="1"/>
</dbReference>
<accession>A0A399IKP4</accession>
<dbReference type="Pfam" id="PF16177">
    <property type="entry name" value="ACAS_N"/>
    <property type="match status" value="1"/>
</dbReference>
<keyword evidence="3" id="KW-0547">Nucleotide-binding</keyword>
<keyword evidence="2 7" id="KW-0436">Ligase</keyword>
<dbReference type="PROSITE" id="PS00455">
    <property type="entry name" value="AMP_BINDING"/>
    <property type="match status" value="1"/>
</dbReference>
<evidence type="ECO:0000313" key="7">
    <source>
        <dbReference type="EMBL" id="RII33575.1"/>
    </source>
</evidence>
<dbReference type="GO" id="GO:0006629">
    <property type="term" value="P:lipid metabolic process"/>
    <property type="evidence" value="ECO:0007669"/>
    <property type="project" value="InterPro"/>
</dbReference>
<dbReference type="InterPro" id="IPR032387">
    <property type="entry name" value="ACAS_N"/>
</dbReference>
<evidence type="ECO:0000256" key="4">
    <source>
        <dbReference type="ARBA" id="ARBA00022840"/>
    </source>
</evidence>
<dbReference type="InterPro" id="IPR005914">
    <property type="entry name" value="Acac_CoA_synth"/>
</dbReference>
<evidence type="ECO:0000256" key="1">
    <source>
        <dbReference type="ARBA" id="ARBA00006432"/>
    </source>
</evidence>
<evidence type="ECO:0000313" key="8">
    <source>
        <dbReference type="Proteomes" id="UP000265930"/>
    </source>
</evidence>
<dbReference type="InterPro" id="IPR020845">
    <property type="entry name" value="AMP-binding_CS"/>
</dbReference>
<reference evidence="7 8" key="1">
    <citation type="submission" date="2018-08" db="EMBL/GenBank/DDBJ databases">
        <title>Genome of Clostridium chromiireducens C1, DSM12136.</title>
        <authorList>
            <person name="Xing M."/>
            <person name="Wei Y."/>
            <person name="Ang E.L."/>
            <person name="Zhao H."/>
            <person name="Zhang Y."/>
        </authorList>
    </citation>
    <scope>NUCLEOTIDE SEQUENCE [LARGE SCALE GENOMIC DNA]</scope>
    <source>
        <strain evidence="7 8">C1</strain>
    </source>
</reference>
<dbReference type="InterPro" id="IPR045851">
    <property type="entry name" value="AMP-bd_C_sf"/>
</dbReference>
<evidence type="ECO:0000256" key="2">
    <source>
        <dbReference type="ARBA" id="ARBA00022598"/>
    </source>
</evidence>
<evidence type="ECO:0000259" key="5">
    <source>
        <dbReference type="Pfam" id="PF00501"/>
    </source>
</evidence>
<dbReference type="PANTHER" id="PTHR42921">
    <property type="entry name" value="ACETOACETYL-COA SYNTHETASE"/>
    <property type="match status" value="1"/>
</dbReference>
<feature type="domain" description="Acetyl-coenzyme A synthetase N-terminal" evidence="6">
    <location>
        <begin position="36"/>
        <end position="92"/>
    </location>
</feature>
<protein>
    <submittedName>
        <fullName evidence="7">Acetoacetate--CoA ligase</fullName>
        <ecNumber evidence="7">6.2.1.16</ecNumber>
    </submittedName>
</protein>
<dbReference type="GO" id="GO:0005524">
    <property type="term" value="F:ATP binding"/>
    <property type="evidence" value="ECO:0007669"/>
    <property type="project" value="UniProtKB-KW"/>
</dbReference>
<name>A0A399IKP4_9CLOT</name>
<dbReference type="NCBIfam" id="NF002937">
    <property type="entry name" value="PRK03584.1"/>
    <property type="match status" value="1"/>
</dbReference>
<organism evidence="7 8">
    <name type="scientific">Clostridium chromiireducens</name>
    <dbReference type="NCBI Taxonomy" id="225345"/>
    <lineage>
        <taxon>Bacteria</taxon>
        <taxon>Bacillati</taxon>
        <taxon>Bacillota</taxon>
        <taxon>Clostridia</taxon>
        <taxon>Eubacteriales</taxon>
        <taxon>Clostridiaceae</taxon>
        <taxon>Clostridium</taxon>
    </lineage>
</organism>
<evidence type="ECO:0000259" key="6">
    <source>
        <dbReference type="Pfam" id="PF16177"/>
    </source>
</evidence>
<dbReference type="Pfam" id="PF00501">
    <property type="entry name" value="AMP-binding"/>
    <property type="match status" value="1"/>
</dbReference>
<gene>
    <name evidence="7" type="ORF">D2A34_17755</name>
</gene>
<comment type="similarity">
    <text evidence="1">Belongs to the ATP-dependent AMP-binding enzyme family.</text>
</comment>
<dbReference type="EMBL" id="QXDJ01000004">
    <property type="protein sequence ID" value="RII33575.1"/>
    <property type="molecule type" value="Genomic_DNA"/>
</dbReference>
<dbReference type="InterPro" id="IPR000873">
    <property type="entry name" value="AMP-dep_synth/lig_dom"/>
</dbReference>
<proteinExistence type="inferred from homology"/>
<keyword evidence="4" id="KW-0067">ATP-binding</keyword>